<evidence type="ECO:0000256" key="5">
    <source>
        <dbReference type="SAM" id="MobiDB-lite"/>
    </source>
</evidence>
<dbReference type="InterPro" id="IPR009619">
    <property type="entry name" value="CrgA"/>
</dbReference>
<gene>
    <name evidence="7" type="ORF">UFOPK3752_01769</name>
    <name evidence="8" type="ORF">UFOPK4150_02223</name>
</gene>
<evidence type="ECO:0000313" key="8">
    <source>
        <dbReference type="EMBL" id="CAB5039735.1"/>
    </source>
</evidence>
<feature type="transmembrane region" description="Helical" evidence="6">
    <location>
        <begin position="62"/>
        <end position="80"/>
    </location>
</feature>
<dbReference type="HAMAP" id="MF_00631">
    <property type="entry name" value="CrgA"/>
    <property type="match status" value="1"/>
</dbReference>
<feature type="region of interest" description="Disordered" evidence="5">
    <location>
        <begin position="1"/>
        <end position="20"/>
    </location>
</feature>
<organism evidence="8">
    <name type="scientific">freshwater metagenome</name>
    <dbReference type="NCBI Taxonomy" id="449393"/>
    <lineage>
        <taxon>unclassified sequences</taxon>
        <taxon>metagenomes</taxon>
        <taxon>ecological metagenomes</taxon>
    </lineage>
</organism>
<keyword evidence="3 6" id="KW-1133">Transmembrane helix</keyword>
<sequence>MPESPVRRKKSFTPPPTAPKAAVFGSASWWAPAMVAFFVLGLLWIVVYYIAGADLPVMKTLGWWNVVVGFGLIGVGFGMSTRWR</sequence>
<dbReference type="Pfam" id="PF06781">
    <property type="entry name" value="CrgA"/>
    <property type="match status" value="1"/>
</dbReference>
<evidence type="ECO:0000313" key="7">
    <source>
        <dbReference type="EMBL" id="CAB4952816.1"/>
    </source>
</evidence>
<accession>A0A6J7SES4</accession>
<keyword evidence="4 6" id="KW-0472">Membrane</keyword>
<reference evidence="8" key="1">
    <citation type="submission" date="2020-05" db="EMBL/GenBank/DDBJ databases">
        <authorList>
            <person name="Chiriac C."/>
            <person name="Salcher M."/>
            <person name="Ghai R."/>
            <person name="Kavagutti S V."/>
        </authorList>
    </citation>
    <scope>NUCLEOTIDE SEQUENCE</scope>
</reference>
<dbReference type="AlphaFoldDB" id="A0A6J7SES4"/>
<name>A0A6J7SES4_9ZZZZ</name>
<evidence type="ECO:0000256" key="3">
    <source>
        <dbReference type="ARBA" id="ARBA00022989"/>
    </source>
</evidence>
<evidence type="ECO:0000256" key="1">
    <source>
        <dbReference type="ARBA" id="ARBA00022475"/>
    </source>
</evidence>
<evidence type="ECO:0000256" key="6">
    <source>
        <dbReference type="SAM" id="Phobius"/>
    </source>
</evidence>
<protein>
    <submittedName>
        <fullName evidence="8">Unannotated protein</fullName>
    </submittedName>
</protein>
<keyword evidence="2 6" id="KW-0812">Transmembrane</keyword>
<proteinExistence type="inferred from homology"/>
<dbReference type="EMBL" id="CAFBND010000089">
    <property type="protein sequence ID" value="CAB4952816.1"/>
    <property type="molecule type" value="Genomic_DNA"/>
</dbReference>
<dbReference type="EMBL" id="CAFBPU010000069">
    <property type="protein sequence ID" value="CAB5039735.1"/>
    <property type="molecule type" value="Genomic_DNA"/>
</dbReference>
<evidence type="ECO:0000256" key="2">
    <source>
        <dbReference type="ARBA" id="ARBA00022692"/>
    </source>
</evidence>
<feature type="transmembrane region" description="Helical" evidence="6">
    <location>
        <begin position="21"/>
        <end position="50"/>
    </location>
</feature>
<keyword evidence="1" id="KW-1003">Cell membrane</keyword>
<evidence type="ECO:0000256" key="4">
    <source>
        <dbReference type="ARBA" id="ARBA00023136"/>
    </source>
</evidence>